<feature type="domain" description="Integrase catalytic" evidence="1">
    <location>
        <begin position="207"/>
        <end position="409"/>
    </location>
</feature>
<dbReference type="GO" id="GO:0015074">
    <property type="term" value="P:DNA integration"/>
    <property type="evidence" value="ECO:0007669"/>
    <property type="project" value="InterPro"/>
</dbReference>
<keyword evidence="3" id="KW-1185">Reference proteome</keyword>
<dbReference type="SUPFAM" id="SSF53098">
    <property type="entry name" value="Ribonuclease H-like"/>
    <property type="match status" value="1"/>
</dbReference>
<organism evidence="2 3">
    <name type="scientific">Ephemeroptericola cinctiostellae</name>
    <dbReference type="NCBI Taxonomy" id="2268024"/>
    <lineage>
        <taxon>Bacteria</taxon>
        <taxon>Pseudomonadati</taxon>
        <taxon>Pseudomonadota</taxon>
        <taxon>Betaproteobacteria</taxon>
        <taxon>Burkholderiales</taxon>
        <taxon>Burkholderiaceae</taxon>
        <taxon>Ephemeroptericola</taxon>
    </lineage>
</organism>
<dbReference type="SUPFAM" id="SSF50610">
    <property type="entry name" value="mu transposase, C-terminal domain"/>
    <property type="match status" value="1"/>
</dbReference>
<gene>
    <name evidence="2" type="ORF">DTO96_102173</name>
</gene>
<dbReference type="Gene3D" id="2.30.30.130">
    <property type="entry name" value="Transposase, Mu, C-terminal"/>
    <property type="match status" value="1"/>
</dbReference>
<dbReference type="PANTHER" id="PTHR35004">
    <property type="entry name" value="TRANSPOSASE RV3428C-RELATED"/>
    <property type="match status" value="1"/>
</dbReference>
<sequence>MGYAMVKHSDNGLAKPTPMNANTALAKLHAQNNIDPWAQATEAKRRMADARMAVLGVAAQWVRDGAKVNSAAEALFDQLSYQMTPTQVMAIQTIDSQCKTPSLPTLKRWLAAYKKQGKVGLLPNHTGRVRQDYGWEARAVELFNIPSKPGYEDVAHRLIGEGYDDVTFDRVRGYLKSMPATLGKESAKRIGKKLHKLTHKNYTERRMDDLHVGDCYAADGHTADCYVAHPETGGPFRPELTAFLDLKSRALAGWWISESESTTTTLFALSNALTTHNHNPLFIYVDVGSGYKSKIMTDEVVGFYTKFDIEAIFALPGNPHGKGWVERWFKTVRNRHDKFFADGTVYCGDDAAPETNRRMSSEVKAGKRVLPSLAEYIDSLKQFFGQYMNTPMPVALGGMTPAQVWAQLERVELAMPLEAVARPSVVRVARRQSVTLDSRRYFALELALYDGKEVKVEYDLHDDAHAWISTLDGRHICTATITERKGVISTSRIEDRRAKRLTGQVKRLQKHIDEKTQRATSTIDMTTVADRLEMPRTDLLDPVDVRSKRVMDRINSKRIIDITD</sequence>
<dbReference type="InterPro" id="IPR036397">
    <property type="entry name" value="RNaseH_sf"/>
</dbReference>
<dbReference type="InterPro" id="IPR012337">
    <property type="entry name" value="RNaseH-like_sf"/>
</dbReference>
<accession>A0A345DDI1</accession>
<dbReference type="PANTHER" id="PTHR35004:SF6">
    <property type="entry name" value="TRANSPOSASE"/>
    <property type="match status" value="1"/>
</dbReference>
<dbReference type="InterPro" id="IPR001584">
    <property type="entry name" value="Integrase_cat-core"/>
</dbReference>
<dbReference type="PROSITE" id="PS50994">
    <property type="entry name" value="INTEGRASE"/>
    <property type="match status" value="1"/>
</dbReference>
<dbReference type="InterPro" id="IPR009004">
    <property type="entry name" value="Transposase_Mu_C"/>
</dbReference>
<dbReference type="KEGG" id="hyf:DTO96_102173"/>
<proteinExistence type="predicted"/>
<name>A0A345DDI1_9BURK</name>
<dbReference type="Gene3D" id="3.30.420.10">
    <property type="entry name" value="Ribonuclease H-like superfamily/Ribonuclease H"/>
    <property type="match status" value="1"/>
</dbReference>
<dbReference type="AlphaFoldDB" id="A0A345DDI1"/>
<dbReference type="Proteomes" id="UP000252182">
    <property type="component" value="Chromosome"/>
</dbReference>
<protein>
    <recommendedName>
        <fullName evidence="1">Integrase catalytic domain-containing protein</fullName>
    </recommendedName>
</protein>
<reference evidence="3" key="1">
    <citation type="submission" date="2018-07" db="EMBL/GenBank/DDBJ databases">
        <authorList>
            <person name="Kim H."/>
        </authorList>
    </citation>
    <scope>NUCLEOTIDE SEQUENCE [LARGE SCALE GENOMIC DNA]</scope>
    <source>
        <strain evidence="3">F02</strain>
    </source>
</reference>
<dbReference type="GO" id="GO:0003676">
    <property type="term" value="F:nucleic acid binding"/>
    <property type="evidence" value="ECO:0007669"/>
    <property type="project" value="InterPro"/>
</dbReference>
<dbReference type="Pfam" id="PF09299">
    <property type="entry name" value="Mu-transpos_C"/>
    <property type="match status" value="1"/>
</dbReference>
<evidence type="ECO:0000313" key="3">
    <source>
        <dbReference type="Proteomes" id="UP000252182"/>
    </source>
</evidence>
<dbReference type="InterPro" id="IPR015378">
    <property type="entry name" value="Transposase-like_Mu_C"/>
</dbReference>
<evidence type="ECO:0000313" key="2">
    <source>
        <dbReference type="EMBL" id="AXF86419.1"/>
    </source>
</evidence>
<dbReference type="EMBL" id="CP031124">
    <property type="protein sequence ID" value="AXF86419.1"/>
    <property type="molecule type" value="Genomic_DNA"/>
</dbReference>
<evidence type="ECO:0000259" key="1">
    <source>
        <dbReference type="PROSITE" id="PS50994"/>
    </source>
</evidence>